<keyword evidence="8" id="KW-0675">Receptor</keyword>
<evidence type="ECO:0000256" key="8">
    <source>
        <dbReference type="ARBA" id="ARBA00023170"/>
    </source>
</evidence>
<feature type="transmembrane region" description="Helical" evidence="10">
    <location>
        <begin position="215"/>
        <end position="235"/>
    </location>
</feature>
<comment type="caution">
    <text evidence="11">The sequence shown here is derived from an EMBL/GenBank/DDBJ whole genome shotgun (WGS) entry which is preliminary data.</text>
</comment>
<comment type="subcellular location">
    <subcellularLocation>
        <location evidence="1">Cell membrane</location>
        <topology evidence="1">Multi-pass membrane protein</topology>
    </subcellularLocation>
</comment>
<evidence type="ECO:0000256" key="10">
    <source>
        <dbReference type="SAM" id="Phobius"/>
    </source>
</evidence>
<dbReference type="PANTHER" id="PTHR21137:SF35">
    <property type="entry name" value="ODORANT RECEPTOR 19A-RELATED"/>
    <property type="match status" value="1"/>
</dbReference>
<dbReference type="AlphaFoldDB" id="A0A482VB20"/>
<dbReference type="EMBL" id="QDEB01121212">
    <property type="protein sequence ID" value="RZB40219.1"/>
    <property type="molecule type" value="Genomic_DNA"/>
</dbReference>
<dbReference type="InterPro" id="IPR004117">
    <property type="entry name" value="7tm6_olfct_rcpt"/>
</dbReference>
<keyword evidence="3" id="KW-0716">Sensory transduction</keyword>
<proteinExistence type="predicted"/>
<keyword evidence="5" id="KW-0552">Olfaction</keyword>
<evidence type="ECO:0000256" key="5">
    <source>
        <dbReference type="ARBA" id="ARBA00022725"/>
    </source>
</evidence>
<organism evidence="11 12">
    <name type="scientific">Asbolus verrucosus</name>
    <name type="common">Desert ironclad beetle</name>
    <dbReference type="NCBI Taxonomy" id="1661398"/>
    <lineage>
        <taxon>Eukaryota</taxon>
        <taxon>Metazoa</taxon>
        <taxon>Ecdysozoa</taxon>
        <taxon>Arthropoda</taxon>
        <taxon>Hexapoda</taxon>
        <taxon>Insecta</taxon>
        <taxon>Pterygota</taxon>
        <taxon>Neoptera</taxon>
        <taxon>Endopterygota</taxon>
        <taxon>Coleoptera</taxon>
        <taxon>Polyphaga</taxon>
        <taxon>Cucujiformia</taxon>
        <taxon>Tenebrionidae</taxon>
        <taxon>Pimeliinae</taxon>
        <taxon>Asbolus</taxon>
    </lineage>
</organism>
<keyword evidence="2" id="KW-1003">Cell membrane</keyword>
<dbReference type="GO" id="GO:0007165">
    <property type="term" value="P:signal transduction"/>
    <property type="evidence" value="ECO:0007669"/>
    <property type="project" value="UniProtKB-KW"/>
</dbReference>
<keyword evidence="4 10" id="KW-0812">Transmembrane</keyword>
<name>A0A482VB20_ASBVE</name>
<evidence type="ECO:0000313" key="11">
    <source>
        <dbReference type="EMBL" id="RZB40219.1"/>
    </source>
</evidence>
<gene>
    <name evidence="11" type="ORF">BDFB_010312</name>
</gene>
<evidence type="ECO:0000256" key="2">
    <source>
        <dbReference type="ARBA" id="ARBA00022475"/>
    </source>
</evidence>
<dbReference type="OrthoDB" id="8196465at2759"/>
<reference evidence="11 12" key="1">
    <citation type="submission" date="2017-03" db="EMBL/GenBank/DDBJ databases">
        <title>Genome of the blue death feigning beetle - Asbolus verrucosus.</title>
        <authorList>
            <person name="Rider S.D."/>
        </authorList>
    </citation>
    <scope>NUCLEOTIDE SEQUENCE [LARGE SCALE GENOMIC DNA]</scope>
    <source>
        <strain evidence="11">Butters</strain>
        <tissue evidence="11">Head and leg muscle</tissue>
    </source>
</reference>
<dbReference type="GO" id="GO:0005886">
    <property type="term" value="C:plasma membrane"/>
    <property type="evidence" value="ECO:0007669"/>
    <property type="project" value="UniProtKB-SubCell"/>
</dbReference>
<dbReference type="Proteomes" id="UP000292052">
    <property type="component" value="Unassembled WGS sequence"/>
</dbReference>
<keyword evidence="6 10" id="KW-1133">Transmembrane helix</keyword>
<keyword evidence="9" id="KW-0807">Transducer</keyword>
<protein>
    <submittedName>
        <fullName evidence="11">7tm 6 domain containing protein</fullName>
    </submittedName>
</protein>
<evidence type="ECO:0000256" key="3">
    <source>
        <dbReference type="ARBA" id="ARBA00022606"/>
    </source>
</evidence>
<sequence length="300" mass="35444">MDMDLNKGVSANVLLFKVIGHWPCGNKKFYNIYTRFVMICMYLYNVSGLIYLFKNLDDAEEVSATIYNLLSTIAVVLKVNFFHENHEQVKNIVKTFQIEEFQPITDEQRKLLKSGIFLAKFIFYYFFITADLTLVMWLIFPILDKERRLPSKAWFPYDYLSSEYYIFTYIWQGIFICYHALTNVAMDTLFSILMIQTGAQCDILNVKVTAFNASYIMLLFYQLAIFTQIFLYCWFGNEVVLKVNYLESGKIYYSLYVSNWYECPESFKKDLLFFMHRAQKPIILFVGNMFPVSLTTFTSN</sequence>
<evidence type="ECO:0000313" key="12">
    <source>
        <dbReference type="Proteomes" id="UP000292052"/>
    </source>
</evidence>
<dbReference type="Pfam" id="PF02949">
    <property type="entry name" value="7tm_6"/>
    <property type="match status" value="2"/>
</dbReference>
<evidence type="ECO:0000256" key="6">
    <source>
        <dbReference type="ARBA" id="ARBA00022989"/>
    </source>
</evidence>
<dbReference type="GO" id="GO:0004984">
    <property type="term" value="F:olfactory receptor activity"/>
    <property type="evidence" value="ECO:0007669"/>
    <property type="project" value="InterPro"/>
</dbReference>
<dbReference type="GO" id="GO:0005549">
    <property type="term" value="F:odorant binding"/>
    <property type="evidence" value="ECO:0007669"/>
    <property type="project" value="InterPro"/>
</dbReference>
<keyword evidence="7 10" id="KW-0472">Membrane</keyword>
<feature type="transmembrane region" description="Helical" evidence="10">
    <location>
        <begin position="32"/>
        <end position="53"/>
    </location>
</feature>
<evidence type="ECO:0000256" key="4">
    <source>
        <dbReference type="ARBA" id="ARBA00022692"/>
    </source>
</evidence>
<evidence type="ECO:0000256" key="7">
    <source>
        <dbReference type="ARBA" id="ARBA00023136"/>
    </source>
</evidence>
<keyword evidence="12" id="KW-1185">Reference proteome</keyword>
<feature type="transmembrane region" description="Helical" evidence="10">
    <location>
        <begin position="164"/>
        <end position="181"/>
    </location>
</feature>
<evidence type="ECO:0000256" key="9">
    <source>
        <dbReference type="ARBA" id="ARBA00023224"/>
    </source>
</evidence>
<evidence type="ECO:0000256" key="1">
    <source>
        <dbReference type="ARBA" id="ARBA00004651"/>
    </source>
</evidence>
<accession>A0A482VB20</accession>
<feature type="transmembrane region" description="Helical" evidence="10">
    <location>
        <begin position="122"/>
        <end position="143"/>
    </location>
</feature>
<dbReference type="PANTHER" id="PTHR21137">
    <property type="entry name" value="ODORANT RECEPTOR"/>
    <property type="match status" value="1"/>
</dbReference>